<dbReference type="PANTHER" id="PTHR22884">
    <property type="entry name" value="SET DOMAIN PROTEINS"/>
    <property type="match status" value="1"/>
</dbReference>
<feature type="compositionally biased region" description="Basic and acidic residues" evidence="8">
    <location>
        <begin position="100"/>
        <end position="109"/>
    </location>
</feature>
<feature type="compositionally biased region" description="Polar residues" evidence="8">
    <location>
        <begin position="1396"/>
        <end position="1408"/>
    </location>
</feature>
<feature type="compositionally biased region" description="Basic and acidic residues" evidence="8">
    <location>
        <begin position="804"/>
        <end position="820"/>
    </location>
</feature>
<dbReference type="InterPro" id="IPR050777">
    <property type="entry name" value="SET2_Histone-Lys_MeTrsfase"/>
</dbReference>
<feature type="compositionally biased region" description="Basic and acidic residues" evidence="8">
    <location>
        <begin position="1072"/>
        <end position="1094"/>
    </location>
</feature>
<reference evidence="10" key="2">
    <citation type="submission" date="2011-03" db="EMBL/GenBank/DDBJ databases">
        <title>Comparative genomics and transcriptomics of Neospora caninum and Toxoplasma gondii.</title>
        <authorList>
            <person name="Reid A.J."/>
            <person name="Sohal A."/>
            <person name="Harris D."/>
            <person name="Quail M."/>
            <person name="Sanders M."/>
            <person name="Berriman M."/>
            <person name="Wastling J.M."/>
            <person name="Pain A."/>
        </authorList>
    </citation>
    <scope>NUCLEOTIDE SEQUENCE</scope>
    <source>
        <strain evidence="10">Liverpool</strain>
    </source>
</reference>
<dbReference type="GO" id="GO:0008168">
    <property type="term" value="F:methyltransferase activity"/>
    <property type="evidence" value="ECO:0007669"/>
    <property type="project" value="UniProtKB-KW"/>
</dbReference>
<keyword evidence="7" id="KW-0539">Nucleus</keyword>
<feature type="compositionally biased region" description="Acidic residues" evidence="8">
    <location>
        <begin position="664"/>
        <end position="676"/>
    </location>
</feature>
<feature type="compositionally biased region" description="Low complexity" evidence="8">
    <location>
        <begin position="177"/>
        <end position="196"/>
    </location>
</feature>
<evidence type="ECO:0000256" key="8">
    <source>
        <dbReference type="SAM" id="MobiDB-lite"/>
    </source>
</evidence>
<dbReference type="PROSITE" id="PS50280">
    <property type="entry name" value="SET"/>
    <property type="match status" value="1"/>
</dbReference>
<evidence type="ECO:0000256" key="2">
    <source>
        <dbReference type="ARBA" id="ARBA00004286"/>
    </source>
</evidence>
<feature type="region of interest" description="Disordered" evidence="8">
    <location>
        <begin position="577"/>
        <end position="597"/>
    </location>
</feature>
<feature type="compositionally biased region" description="Low complexity" evidence="8">
    <location>
        <begin position="754"/>
        <end position="763"/>
    </location>
</feature>
<feature type="region of interest" description="Disordered" evidence="8">
    <location>
        <begin position="653"/>
        <end position="679"/>
    </location>
</feature>
<proteinExistence type="predicted"/>
<dbReference type="GO" id="GO:0032259">
    <property type="term" value="P:methylation"/>
    <property type="evidence" value="ECO:0007669"/>
    <property type="project" value="UniProtKB-KW"/>
</dbReference>
<evidence type="ECO:0000256" key="6">
    <source>
        <dbReference type="ARBA" id="ARBA00022691"/>
    </source>
</evidence>
<evidence type="ECO:0000313" key="12">
    <source>
        <dbReference type="Proteomes" id="UP000007494"/>
    </source>
</evidence>
<name>F0VN22_NEOCL</name>
<dbReference type="GO" id="GO:0005634">
    <property type="term" value="C:nucleus"/>
    <property type="evidence" value="ECO:0007669"/>
    <property type="project" value="UniProtKB-SubCell"/>
</dbReference>
<sequence length="1784" mass="190922">MAVQTSDSSPRSRSSFPSSSSCSSPSSSSSSFSSSSSPSSPSSGYSSSSSPSPPSPACRRLHALASAARDQQRLPPASCPSPPLSSSGSLPSFSGARLPGHGDRAEDPARLQAQNSRLLPRPRSLQLLSQRTAVGPTAFPPPSSIPAFASALPPSVYPRSPGLPPSSFPSSPPQPFSPASLLSLAASGASQRAAGPHSGCGKRHVEADGMQAQGAREAEREWREESRAAAPARPTLESNARVGRKRERGRVGERRAGRSSFPQGRRKVRTANRETDAASAEPSLTAPPENADQRAAKSEHSPHELSIPGAATASAAPQLSGPSLPSPSSTSCIAEEREKVSWSGARSAKRPASEREDRPGSAKKPKGASQKRWAHRAKPSEPISAANLCWDDSPTMQSDAHASASLNAAPSSPGTSPWCVETPRAGPGEARVASSAVSTATTDSETRRPGDSASSGALLETSEAPLHPGGTGETQAPRQENPRKEENLRKEENPEQEENPAKKENRGQEAGEERRGDEAREDVCSPQGESASRVASQQTEEERGGARSLASAHLRPPSLRDVIRLVAAPHRLRVLLEGEGPRERKGRKGGNAAQNGSEGEEERVDCLCCGETCPVCSSAPSAARQLFPWRAALVARQDEASLSFALASAENARRDCGEEATEREVEEGEGEEEGEESVVTPEDWYTIEQLRRCDRGNKFFFLRVPPDITAQTAEMLTEVLLTDVGAFHIFVPFQETREVPAAPPERASPFPSRLPSAPAACDSSPASALLRANAASRSQASACTQRGSEASCGGAGTSQQALETGERGEGRGEKDGEAGSDRQAGAQSEGCMSGDAEGEGLAPSSSGCGGPEKCGERGGEGEGCGVVRDSDEEARNVKEEKRAKGIAEADGETGGEGLPPRGDREGERRQRVDEESIPGGMRNALRVKDEQEVRDAQTEAERLGDSDEEEGRLLDTRLRALLASPRACAVRQRLEGALRRLRLLLSRGESAARADAERPEGAAESAIDRRSASGAGSGDEREENSGRRLRRASEAAIPRGLCPFCQPGADEGGHPGTHQRSPGVSASQCRNNGEDERGEGEENRGKESEEHLQRAGEVNMTEGDTQPERKEEKDEREELQEKTPGRRDALWLLHRLCHVSPASRPSPPTSAAVSSSFSPSCSSASVLFSPATAEQPVTERQSEWPSASPLPELASENLEDARQEDHLFAELLLRLYSSPWRRSLLDACTSRSCLRSSSSRPPSSRGSFLSSSSSFGSEFLPHAFAIPASPASSDGASSPQKADAWSLQRDTNGDGRRLGPPAPGPASSHFSAPAQRLAVERLLAVDEPLPPSQRGLPGPSVASLKDERGVKRVRQTCVLVEPLQATVCLVDPYFHMSRCALLYRKYSAPLSLVSPQEVDSSQETDATNSSPSLPSSPPSPSSPSSSSSVSTLAVPEDDPKRSGPSSDAPARGGRSRGSRGRRGRRGAFSARRGECKRASEAREGGDPGARSLATEETVEARNRAPTEKNASHERGREKEGGRDRTGVALGGEDVKTRKVEEEAGLRCAPLLAPPRKLFRGFLVNHDGTLPQNLASQLLRNREASRDEQRRQQAFLEAEVVEWPSVPAPRRFPDRRRRRYELAITAKRVKLQKSRIHGYGVYAVDWIKAGETIMEYVGQTYAYKQRKGGPDGEEPSLAEIREARYDWQHGNCYIFSLEVDKGPTEGNPNFSKTKFVDATDSGNLARYINHSCEPNCESVRMPHNAVAIVALRDLLPGEELFYDYHFSDKSKEACLCGARTCTGNM</sequence>
<feature type="compositionally biased region" description="Low complexity" evidence="8">
    <location>
        <begin position="1"/>
        <end position="50"/>
    </location>
</feature>
<dbReference type="Pfam" id="PF00856">
    <property type="entry name" value="SET"/>
    <property type="match status" value="1"/>
</dbReference>
<dbReference type="Gene3D" id="2.170.270.10">
    <property type="entry name" value="SET domain"/>
    <property type="match status" value="1"/>
</dbReference>
<evidence type="ECO:0000256" key="3">
    <source>
        <dbReference type="ARBA" id="ARBA00022454"/>
    </source>
</evidence>
<dbReference type="OMA" id="NCESVRM"/>
<feature type="region of interest" description="Disordered" evidence="8">
    <location>
        <begin position="1172"/>
        <end position="1191"/>
    </location>
</feature>
<feature type="compositionally biased region" description="Basic and acidic residues" evidence="8">
    <location>
        <begin position="926"/>
        <end position="951"/>
    </location>
</feature>
<dbReference type="GeneID" id="13446833"/>
<dbReference type="SUPFAM" id="SSF82199">
    <property type="entry name" value="SET domain"/>
    <property type="match status" value="1"/>
</dbReference>
<dbReference type="Proteomes" id="UP000007494">
    <property type="component" value="Chromosome XI"/>
</dbReference>
<keyword evidence="3" id="KW-0158">Chromosome</keyword>
<protein>
    <submittedName>
        <fullName evidence="10">Putative SET domain-containing protein</fullName>
    </submittedName>
    <submittedName>
        <fullName evidence="11">SET domain-containing protein, putative</fullName>
    </submittedName>
</protein>
<feature type="compositionally biased region" description="Basic and acidic residues" evidence="8">
    <location>
        <begin position="1498"/>
        <end position="1525"/>
    </location>
</feature>
<comment type="subcellular location">
    <subcellularLocation>
        <location evidence="2">Chromosome</location>
    </subcellularLocation>
    <subcellularLocation>
        <location evidence="1">Nucleus</location>
    </subcellularLocation>
</comment>
<feature type="compositionally biased region" description="Basic and acidic residues" evidence="8">
    <location>
        <begin position="653"/>
        <end position="663"/>
    </location>
</feature>
<reference evidence="12" key="3">
    <citation type="journal article" date="2012" name="PLoS Pathog.">
        <title>Comparative genomics of the apicomplexan parasites Toxoplasma gondii and Neospora caninum: Coccidia differing in host range and transmission strategy.</title>
        <authorList>
            <person name="Reid A.J."/>
            <person name="Vermont S.J."/>
            <person name="Cotton J.A."/>
            <person name="Harris D."/>
            <person name="Hill-Cawthorne G.A."/>
            <person name="Konen-Waisman S."/>
            <person name="Latham S.M."/>
            <person name="Mourier T."/>
            <person name="Norton R."/>
            <person name="Quail M.A."/>
            <person name="Sanders M."/>
            <person name="Shanmugam D."/>
            <person name="Sohal A."/>
            <person name="Wasmuth J.D."/>
            <person name="Brunk B."/>
            <person name="Grigg M.E."/>
            <person name="Howard J.C."/>
            <person name="Parkinson J."/>
            <person name="Roos D.S."/>
            <person name="Trees A.J."/>
            <person name="Berriman M."/>
            <person name="Pain A."/>
            <person name="Wastling J.M."/>
        </authorList>
    </citation>
    <scope>NUCLEOTIDE SEQUENCE [LARGE SCALE GENOMIC DNA]</scope>
    <source>
        <strain evidence="12">Liverpool</strain>
    </source>
</reference>
<feature type="compositionally biased region" description="Basic and acidic residues" evidence="8">
    <location>
        <begin position="873"/>
        <end position="887"/>
    </location>
</feature>
<feature type="region of interest" description="Disordered" evidence="8">
    <location>
        <begin position="786"/>
        <end position="951"/>
    </location>
</feature>
<keyword evidence="12" id="KW-1185">Reference proteome</keyword>
<organism evidence="10 12">
    <name type="scientific">Neospora caninum (strain Liverpool)</name>
    <dbReference type="NCBI Taxonomy" id="572307"/>
    <lineage>
        <taxon>Eukaryota</taxon>
        <taxon>Sar</taxon>
        <taxon>Alveolata</taxon>
        <taxon>Apicomplexa</taxon>
        <taxon>Conoidasida</taxon>
        <taxon>Coccidia</taxon>
        <taxon>Eucoccidiorida</taxon>
        <taxon>Eimeriorina</taxon>
        <taxon>Sarcocystidae</taxon>
        <taxon>Neospora</taxon>
    </lineage>
</organism>
<feature type="compositionally biased region" description="Polar residues" evidence="8">
    <location>
        <begin position="527"/>
        <end position="538"/>
    </location>
</feature>
<dbReference type="OrthoDB" id="333976at2759"/>
<feature type="domain" description="SET" evidence="9">
    <location>
        <begin position="1626"/>
        <end position="1764"/>
    </location>
</feature>
<feature type="region of interest" description="Disordered" evidence="8">
    <location>
        <begin position="1046"/>
        <end position="1125"/>
    </location>
</feature>
<feature type="compositionally biased region" description="Polar residues" evidence="8">
    <location>
        <begin position="1058"/>
        <end position="1069"/>
    </location>
</feature>
<dbReference type="EMBL" id="FR823392">
    <property type="protein sequence ID" value="CBZ55118.1"/>
    <property type="molecule type" value="Genomic_DNA"/>
</dbReference>
<feature type="compositionally biased region" description="Low complexity" evidence="8">
    <location>
        <begin position="429"/>
        <end position="443"/>
    </location>
</feature>
<reference evidence="11" key="4">
    <citation type="journal article" date="2015" name="PLoS ONE">
        <title>Comprehensive Evaluation of Toxoplasma gondii VEG and Neospora caninum LIV Genomes with Tachyzoite Stage Transcriptome and Proteome Defines Novel Transcript Features.</title>
        <authorList>
            <person name="Ramaprasad A."/>
            <person name="Mourier T."/>
            <person name="Naeem R."/>
            <person name="Malas T.B."/>
            <person name="Moussa E."/>
            <person name="Panigrahi A."/>
            <person name="Vermont S.J."/>
            <person name="Otto T.D."/>
            <person name="Wastling J."/>
            <person name="Pain A."/>
        </authorList>
    </citation>
    <scope>NUCLEOTIDE SEQUENCE</scope>
    <source>
        <strain evidence="11">Liverpool</strain>
    </source>
</reference>
<feature type="compositionally biased region" description="Basic and acidic residues" evidence="8">
    <location>
        <begin position="480"/>
        <end position="523"/>
    </location>
</feature>
<feature type="compositionally biased region" description="Low complexity" evidence="8">
    <location>
        <begin position="145"/>
        <end position="160"/>
    </location>
</feature>
<dbReference type="InterPro" id="IPR046341">
    <property type="entry name" value="SET_dom_sf"/>
</dbReference>
<evidence type="ECO:0000256" key="4">
    <source>
        <dbReference type="ARBA" id="ARBA00022603"/>
    </source>
</evidence>
<feature type="region of interest" description="Disordered" evidence="8">
    <location>
        <begin position="740"/>
        <end position="763"/>
    </location>
</feature>
<feature type="region of interest" description="Disordered" evidence="8">
    <location>
        <begin position="989"/>
        <end position="1033"/>
    </location>
</feature>
<feature type="region of interest" description="Disordered" evidence="8">
    <location>
        <begin position="1"/>
        <end position="556"/>
    </location>
</feature>
<feature type="compositionally biased region" description="Basic residues" evidence="8">
    <location>
        <begin position="1453"/>
        <end position="1465"/>
    </location>
</feature>
<dbReference type="InParanoid" id="F0VN22"/>
<keyword evidence="5" id="KW-0808">Transferase</keyword>
<keyword evidence="4" id="KW-0489">Methyltransferase</keyword>
<feature type="compositionally biased region" description="Low complexity" evidence="8">
    <location>
        <begin position="313"/>
        <end position="331"/>
    </location>
</feature>
<dbReference type="GO" id="GO:0005694">
    <property type="term" value="C:chromosome"/>
    <property type="evidence" value="ECO:0007669"/>
    <property type="project" value="UniProtKB-SubCell"/>
</dbReference>
<dbReference type="RefSeq" id="XP_003885146.1">
    <property type="nucleotide sequence ID" value="XM_003885097.1"/>
</dbReference>
<evidence type="ECO:0000256" key="5">
    <source>
        <dbReference type="ARBA" id="ARBA00022679"/>
    </source>
</evidence>
<dbReference type="SMART" id="SM00317">
    <property type="entry name" value="SET"/>
    <property type="match status" value="1"/>
</dbReference>
<feature type="compositionally biased region" description="Basic and acidic residues" evidence="8">
    <location>
        <begin position="990"/>
        <end position="1011"/>
    </location>
</feature>
<feature type="compositionally biased region" description="Basic and acidic residues" evidence="8">
    <location>
        <begin position="1471"/>
        <end position="1485"/>
    </location>
</feature>
<dbReference type="VEuPathDB" id="ToxoDB:NCLIV_055430"/>
<dbReference type="InterPro" id="IPR001214">
    <property type="entry name" value="SET_dom"/>
</dbReference>
<feature type="compositionally biased region" description="Low complexity" evidence="8">
    <location>
        <begin position="398"/>
        <end position="412"/>
    </location>
</feature>
<gene>
    <name evidence="11" type="ORF">BN1204_055430</name>
    <name evidence="10" type="ORF">NCLIV_055430</name>
</gene>
<feature type="compositionally biased region" description="Low complexity" evidence="8">
    <location>
        <begin position="1269"/>
        <end position="1279"/>
    </location>
</feature>
<feature type="compositionally biased region" description="Basic and acidic residues" evidence="8">
    <location>
        <begin position="216"/>
        <end position="227"/>
    </location>
</feature>
<feature type="region of interest" description="Disordered" evidence="8">
    <location>
        <begin position="1396"/>
        <end position="1530"/>
    </location>
</feature>
<accession>F0VN22</accession>
<evidence type="ECO:0000259" key="9">
    <source>
        <dbReference type="PROSITE" id="PS50280"/>
    </source>
</evidence>
<feature type="region of interest" description="Disordered" evidence="8">
    <location>
        <begin position="1269"/>
        <end position="1311"/>
    </location>
</feature>
<evidence type="ECO:0000313" key="10">
    <source>
        <dbReference type="EMBL" id="CBZ55118.1"/>
    </source>
</evidence>
<dbReference type="EMBL" id="LN714486">
    <property type="protein sequence ID" value="CEL69844.1"/>
    <property type="molecule type" value="Genomic_DNA"/>
</dbReference>
<dbReference type="eggNOG" id="KOG1080">
    <property type="taxonomic scope" value="Eukaryota"/>
</dbReference>
<keyword evidence="6" id="KW-0949">S-adenosyl-L-methionine</keyword>
<feature type="compositionally biased region" description="Basic and acidic residues" evidence="8">
    <location>
        <begin position="901"/>
        <end position="914"/>
    </location>
</feature>
<feature type="compositionally biased region" description="Basic and acidic residues" evidence="8">
    <location>
        <begin position="291"/>
        <end position="303"/>
    </location>
</feature>
<feature type="compositionally biased region" description="Low complexity" evidence="8">
    <location>
        <begin position="116"/>
        <end position="131"/>
    </location>
</feature>
<feature type="compositionally biased region" description="Basic and acidic residues" evidence="8">
    <location>
        <begin position="351"/>
        <end position="360"/>
    </location>
</feature>
<reference evidence="10" key="1">
    <citation type="submission" date="2011-02" db="EMBL/GenBank/DDBJ databases">
        <authorList>
            <person name="Aslett M."/>
        </authorList>
    </citation>
    <scope>NUCLEOTIDE SEQUENCE</scope>
    <source>
        <strain evidence="10">Liverpool</strain>
    </source>
</reference>
<feature type="compositionally biased region" description="Pro residues" evidence="8">
    <location>
        <begin position="161"/>
        <end position="176"/>
    </location>
</feature>
<feature type="compositionally biased region" description="Low complexity" evidence="8">
    <location>
        <begin position="84"/>
        <end position="94"/>
    </location>
</feature>
<evidence type="ECO:0000256" key="7">
    <source>
        <dbReference type="ARBA" id="ARBA00023242"/>
    </source>
</evidence>
<evidence type="ECO:0000256" key="1">
    <source>
        <dbReference type="ARBA" id="ARBA00004123"/>
    </source>
</evidence>
<evidence type="ECO:0000313" key="11">
    <source>
        <dbReference type="EMBL" id="CEL69844.1"/>
    </source>
</evidence>